<dbReference type="AlphaFoldDB" id="A0AAN9E1R9"/>
<feature type="compositionally biased region" description="Basic and acidic residues" evidence="1">
    <location>
        <begin position="332"/>
        <end position="342"/>
    </location>
</feature>
<evidence type="ECO:0000313" key="2">
    <source>
        <dbReference type="EMBL" id="KAK7243642.1"/>
    </source>
</evidence>
<organism evidence="2 3">
    <name type="scientific">Crotalaria pallida</name>
    <name type="common">Smooth rattlebox</name>
    <name type="synonym">Crotalaria striata</name>
    <dbReference type="NCBI Taxonomy" id="3830"/>
    <lineage>
        <taxon>Eukaryota</taxon>
        <taxon>Viridiplantae</taxon>
        <taxon>Streptophyta</taxon>
        <taxon>Embryophyta</taxon>
        <taxon>Tracheophyta</taxon>
        <taxon>Spermatophyta</taxon>
        <taxon>Magnoliopsida</taxon>
        <taxon>eudicotyledons</taxon>
        <taxon>Gunneridae</taxon>
        <taxon>Pentapetalae</taxon>
        <taxon>rosids</taxon>
        <taxon>fabids</taxon>
        <taxon>Fabales</taxon>
        <taxon>Fabaceae</taxon>
        <taxon>Papilionoideae</taxon>
        <taxon>50 kb inversion clade</taxon>
        <taxon>genistoids sensu lato</taxon>
        <taxon>core genistoids</taxon>
        <taxon>Crotalarieae</taxon>
        <taxon>Crotalaria</taxon>
    </lineage>
</organism>
<accession>A0AAN9E1R9</accession>
<keyword evidence="3" id="KW-1185">Reference proteome</keyword>
<dbReference type="PANTHER" id="PTHR34567:SF9">
    <property type="entry name" value="CONTAINING PROTEIN, PUTATIVE-RELATED"/>
    <property type="match status" value="1"/>
</dbReference>
<reference evidence="2 3" key="1">
    <citation type="submission" date="2024-01" db="EMBL/GenBank/DDBJ databases">
        <title>The genomes of 5 underutilized Papilionoideae crops provide insights into root nodulation and disease resistanc.</title>
        <authorList>
            <person name="Yuan L."/>
        </authorList>
    </citation>
    <scope>NUCLEOTIDE SEQUENCE [LARGE SCALE GENOMIC DNA]</scope>
    <source>
        <strain evidence="2">ZHUSHIDOU_FW_LH</strain>
        <tissue evidence="2">Leaf</tissue>
    </source>
</reference>
<feature type="compositionally biased region" description="Basic and acidic residues" evidence="1">
    <location>
        <begin position="349"/>
        <end position="363"/>
    </location>
</feature>
<evidence type="ECO:0000313" key="3">
    <source>
        <dbReference type="Proteomes" id="UP001372338"/>
    </source>
</evidence>
<dbReference type="Proteomes" id="UP001372338">
    <property type="component" value="Unassembled WGS sequence"/>
</dbReference>
<protein>
    <submittedName>
        <fullName evidence="2">Uncharacterized protein</fullName>
    </submittedName>
</protein>
<name>A0AAN9E1R9_CROPI</name>
<comment type="caution">
    <text evidence="2">The sequence shown here is derived from an EMBL/GenBank/DDBJ whole genome shotgun (WGS) entry which is preliminary data.</text>
</comment>
<proteinExistence type="predicted"/>
<evidence type="ECO:0000256" key="1">
    <source>
        <dbReference type="SAM" id="MobiDB-lite"/>
    </source>
</evidence>
<sequence length="372" mass="43069">MGKWDHRPRRFYRRQRSPPPIFYDINAPFPEFWQDGIPLWEKRYCKLIGVPWQKIVDSKKLTFCHSNVFSWNDSAAEEAFQNAKKRYWAEINNLPSECDTSPPHPDTYIHQIDWNPYIDPELIKEVDSAYFAVPDEEQENNLKNKRRKISVDGENPLEHTDTPCSGGLENKIQGGNPGNYHVGDSATVDNTDNPWENSIAHGNEGLTDNAWKDGHTKLWGSNVVCDHKNKCRDWDTGCSPWGDDWLRIPPQKDKGWGTFRDGSWCQQQPSNNWGNIDIPSECNYSQHNKNTGWQSSGANVSGWKQQKNAGVSSELQFRRNYGGRTASNQSFQRREGPNRHDFGYNGSHFRRDDRQTGHYWRRETSKKRGLAP</sequence>
<feature type="region of interest" description="Disordered" evidence="1">
    <location>
        <begin position="323"/>
        <end position="372"/>
    </location>
</feature>
<gene>
    <name evidence="2" type="ORF">RIF29_38448</name>
</gene>
<dbReference type="PANTHER" id="PTHR34567">
    <property type="entry name" value="FK506-BINDING-LIKE PROTEIN"/>
    <property type="match status" value="1"/>
</dbReference>
<dbReference type="EMBL" id="JAYWIO010000008">
    <property type="protein sequence ID" value="KAK7243642.1"/>
    <property type="molecule type" value="Genomic_DNA"/>
</dbReference>